<dbReference type="SUPFAM" id="SSF48208">
    <property type="entry name" value="Six-hairpin glycosidases"/>
    <property type="match status" value="1"/>
</dbReference>
<dbReference type="PANTHER" id="PTHR31987">
    <property type="entry name" value="GLUTAMINASE A-RELATED"/>
    <property type="match status" value="1"/>
</dbReference>
<evidence type="ECO:0000313" key="4">
    <source>
        <dbReference type="EMBL" id="SFC47344.1"/>
    </source>
</evidence>
<dbReference type="EMBL" id="FOLL01000012">
    <property type="protein sequence ID" value="SFC47344.1"/>
    <property type="molecule type" value="Genomic_DNA"/>
</dbReference>
<dbReference type="InterPro" id="IPR052743">
    <property type="entry name" value="Glutaminase_GtaA"/>
</dbReference>
<dbReference type="RefSeq" id="WP_090973980.1">
    <property type="nucleotide sequence ID" value="NZ_FOLL01000012.1"/>
</dbReference>
<evidence type="ECO:0000259" key="2">
    <source>
        <dbReference type="Pfam" id="PF16335"/>
    </source>
</evidence>
<protein>
    <recommendedName>
        <fullName evidence="6">L-glutaminase</fullName>
    </recommendedName>
</protein>
<feature type="domain" description="Glutaminase A N-terminal" evidence="3">
    <location>
        <begin position="255"/>
        <end position="472"/>
    </location>
</feature>
<dbReference type="Gene3D" id="2.60.120.260">
    <property type="entry name" value="Galactose-binding domain-like"/>
    <property type="match status" value="1"/>
</dbReference>
<feature type="domain" description="Glutaminase A central" evidence="2">
    <location>
        <begin position="478"/>
        <end position="814"/>
    </location>
</feature>
<organism evidence="4 5">
    <name type="scientific">Parapedobacter composti</name>
    <dbReference type="NCBI Taxonomy" id="623281"/>
    <lineage>
        <taxon>Bacteria</taxon>
        <taxon>Pseudomonadati</taxon>
        <taxon>Bacteroidota</taxon>
        <taxon>Sphingobacteriia</taxon>
        <taxon>Sphingobacteriales</taxon>
        <taxon>Sphingobacteriaceae</taxon>
        <taxon>Parapedobacter</taxon>
    </lineage>
</organism>
<dbReference type="Pfam" id="PF16334">
    <property type="entry name" value="DUF4964"/>
    <property type="match status" value="1"/>
</dbReference>
<dbReference type="AlphaFoldDB" id="A0A1I1JFN5"/>
<dbReference type="InterPro" id="IPR033433">
    <property type="entry name" value="GtaA_N"/>
</dbReference>
<proteinExistence type="predicted"/>
<dbReference type="InterPro" id="IPR032515">
    <property type="entry name" value="DUF4964"/>
</dbReference>
<dbReference type="Pfam" id="PF17168">
    <property type="entry name" value="DUF5127"/>
    <property type="match status" value="1"/>
</dbReference>
<evidence type="ECO:0008006" key="6">
    <source>
        <dbReference type="Google" id="ProtNLM"/>
    </source>
</evidence>
<evidence type="ECO:0000313" key="5">
    <source>
        <dbReference type="Proteomes" id="UP000199577"/>
    </source>
</evidence>
<dbReference type="SUPFAM" id="SSF49785">
    <property type="entry name" value="Galactose-binding domain-like"/>
    <property type="match status" value="1"/>
</dbReference>
<dbReference type="InterPro" id="IPR008928">
    <property type="entry name" value="6-hairpin_glycosidase_sf"/>
</dbReference>
<feature type="domain" description="DUF4964" evidence="1">
    <location>
        <begin position="22"/>
        <end position="91"/>
    </location>
</feature>
<dbReference type="InterPro" id="IPR008979">
    <property type="entry name" value="Galactose-bd-like_sf"/>
</dbReference>
<dbReference type="GO" id="GO:0005975">
    <property type="term" value="P:carbohydrate metabolic process"/>
    <property type="evidence" value="ECO:0007669"/>
    <property type="project" value="InterPro"/>
</dbReference>
<accession>A0A1I1JFN5</accession>
<evidence type="ECO:0000259" key="3">
    <source>
        <dbReference type="Pfam" id="PF17168"/>
    </source>
</evidence>
<dbReference type="OrthoDB" id="175993at2"/>
<sequence length="824" mass="93478">MKKHYFALLLIIILLPEAGIGQSIKNTLRAPAYPIITIDPNTSAWSYTDQLYESTIRHWSDRTFPLLGVLKVDGKPYRFMGTEELEVVPLLASGEDRPWAARYITVQPSGNWYAPAYNDNSWKHGSGAFGTRENEPLAKTQWSDEKLWVRRTFSLDEALSGRTVYLEYSHDDDAVIYVNGIEVVNTGPATGKNKRVKLSDEVVSTLKPGKNLIAGYCHNTGANGFFDVGLFLEKDDERLFTETAVQLAVDVQPMQTHYLFRCGDVQLKLTFTAPLFLDDLRLVSRPINYITYEVTSEQPKAVELYIEAAPNWALNLPSQEAVSKTGQHQNLIFAKTGSAAQNILSRSGDHINIDWGYFYLAGDGENAKTSVGNSFDLRQAFLSNHHTQREGRARGHQNIAYSKSFQVQGTYTDKLLVGYDDVYSIQYFGKNLRGYWNKDGNTTIEEELVHAYQEYTTLLEKAEAFDNQFMQDYTKVGGKAYAELCALAYRQAIAAHKLVEAPNGDLLFLSKENDSNGSIGTVDVTYPSAPLFLYYNPELAKGLLNAIFYYSESGKWKKPFAAHDVGTYPLANGQTYGGDMPVEESGNMLILTYAIARIENHAQYAAKHWDVLTTWADYLVEHGLDPENQLCTDDFAGHFAHNANLSIKAIIGIASYAKLAGMLDQKEVEAKYYTIAKNMAQEWKKMADDGDHYRLTFDKPGTWSQKYNLVWDKLFDMDLFDKDIITTEISYYLTKQNKYGLPLDNREAYTKTDWIFWTATMADDMATFQRFIKPVHLFMHECTTRTPMSDWVYTDRPQRRGFKARSVVGGYFIKMLEDKIKEGV</sequence>
<gene>
    <name evidence="4" type="ORF">SAMN05421747_1121</name>
</gene>
<dbReference type="Proteomes" id="UP000199577">
    <property type="component" value="Unassembled WGS sequence"/>
</dbReference>
<keyword evidence="5" id="KW-1185">Reference proteome</keyword>
<dbReference type="STRING" id="623281.SAMN05421747_1121"/>
<dbReference type="PANTHER" id="PTHR31987:SF1">
    <property type="entry name" value="GLUTAMINASE A"/>
    <property type="match status" value="1"/>
</dbReference>
<evidence type="ECO:0000259" key="1">
    <source>
        <dbReference type="Pfam" id="PF16334"/>
    </source>
</evidence>
<name>A0A1I1JFN5_9SPHI</name>
<reference evidence="4 5" key="1">
    <citation type="submission" date="2016-10" db="EMBL/GenBank/DDBJ databases">
        <authorList>
            <person name="de Groot N.N."/>
        </authorList>
    </citation>
    <scope>NUCLEOTIDE SEQUENCE [LARGE SCALE GENOMIC DNA]</scope>
    <source>
        <strain evidence="4 5">DSM 22900</strain>
    </source>
</reference>
<dbReference type="Pfam" id="PF16335">
    <property type="entry name" value="GtaA_6_Hairpin"/>
    <property type="match status" value="1"/>
</dbReference>
<dbReference type="InterPro" id="IPR032514">
    <property type="entry name" value="GtaA_central"/>
</dbReference>